<dbReference type="CDD" id="cd00174">
    <property type="entry name" value="SH3"/>
    <property type="match status" value="1"/>
</dbReference>
<sequence length="394" mass="43836">MSGLLRRFSSSLSDLLSAQRRSHWNELDSGLSTLHEAVKLGIIPLVNRLLSSNVSNVDQEDSKGRTPLHLSIQQYSTDISSLLLSFHANVDAVDYAGKTPAHLACQEGMIDAVCATLLYAILISINIIISCFISEVPKTFIFVYLNYFYHSSILLRFQVDLLVYHKADFFAADKSGKIPFDVACENGHTKVSLNFLVEKMLDLGLIEPITTSTNSGHRASALHLAARKGHHEICLKLLKFGWPINEVTQQGTALHEAAANGRLTVVRLLLYAGIDPTIHNFHAQTALDLAKRNASKTSNEWREICFLIKEQDNFLKSYAIRDFNGVSPDELTFSIGDEIWVIEHSKQQNRWKGIIFGPTGNSRSGYFNCLTVQVYRPEVSPAAPAQSAGMFHFA</sequence>
<evidence type="ECO:0000259" key="6">
    <source>
        <dbReference type="PROSITE" id="PS50002"/>
    </source>
</evidence>
<dbReference type="Gene3D" id="1.25.40.20">
    <property type="entry name" value="Ankyrin repeat-containing domain"/>
    <property type="match status" value="2"/>
</dbReference>
<evidence type="ECO:0000313" key="8">
    <source>
        <dbReference type="WBParaSite" id="SMUV_0000216701-mRNA-1"/>
    </source>
</evidence>
<dbReference type="Pfam" id="PF00018">
    <property type="entry name" value="SH3_1"/>
    <property type="match status" value="1"/>
</dbReference>
<dbReference type="SMART" id="SM00248">
    <property type="entry name" value="ANK"/>
    <property type="match status" value="6"/>
</dbReference>
<keyword evidence="3 4" id="KW-0040">ANK repeat</keyword>
<keyword evidence="1 5" id="KW-0728">SH3 domain</keyword>
<dbReference type="PROSITE" id="PS50088">
    <property type="entry name" value="ANK_REPEAT"/>
    <property type="match status" value="3"/>
</dbReference>
<keyword evidence="7" id="KW-1185">Reference proteome</keyword>
<dbReference type="WBParaSite" id="SMUV_0000216701-mRNA-1">
    <property type="protein sequence ID" value="SMUV_0000216701-mRNA-1"/>
    <property type="gene ID" value="SMUV_0000216701"/>
</dbReference>
<evidence type="ECO:0000256" key="5">
    <source>
        <dbReference type="PROSITE-ProRule" id="PRU00192"/>
    </source>
</evidence>
<organism evidence="7 8">
    <name type="scientific">Syphacia muris</name>
    <dbReference type="NCBI Taxonomy" id="451379"/>
    <lineage>
        <taxon>Eukaryota</taxon>
        <taxon>Metazoa</taxon>
        <taxon>Ecdysozoa</taxon>
        <taxon>Nematoda</taxon>
        <taxon>Chromadorea</taxon>
        <taxon>Rhabditida</taxon>
        <taxon>Spirurina</taxon>
        <taxon>Oxyuridomorpha</taxon>
        <taxon>Oxyuroidea</taxon>
        <taxon>Oxyuridae</taxon>
        <taxon>Syphacia</taxon>
    </lineage>
</organism>
<dbReference type="PANTHER" id="PTHR24174:SF16">
    <property type="entry name" value="CASKIN-2"/>
    <property type="match status" value="1"/>
</dbReference>
<evidence type="ECO:0000256" key="3">
    <source>
        <dbReference type="ARBA" id="ARBA00023043"/>
    </source>
</evidence>
<dbReference type="Gene3D" id="2.30.30.40">
    <property type="entry name" value="SH3 Domains"/>
    <property type="match status" value="1"/>
</dbReference>
<feature type="repeat" description="ANK" evidence="4">
    <location>
        <begin position="249"/>
        <end position="281"/>
    </location>
</feature>
<dbReference type="AlphaFoldDB" id="A0A0N5ADC3"/>
<dbReference type="InterPro" id="IPR033635">
    <property type="entry name" value="ANKS1/Caskin"/>
</dbReference>
<dbReference type="InterPro" id="IPR002110">
    <property type="entry name" value="Ankyrin_rpt"/>
</dbReference>
<feature type="domain" description="SH3" evidence="6">
    <location>
        <begin position="312"/>
        <end position="377"/>
    </location>
</feature>
<dbReference type="InterPro" id="IPR001452">
    <property type="entry name" value="SH3_domain"/>
</dbReference>
<name>A0A0N5ADC3_9BILA</name>
<dbReference type="InterPro" id="IPR036770">
    <property type="entry name" value="Ankyrin_rpt-contain_sf"/>
</dbReference>
<dbReference type="SUPFAM" id="SSF50044">
    <property type="entry name" value="SH3-domain"/>
    <property type="match status" value="1"/>
</dbReference>
<evidence type="ECO:0000256" key="4">
    <source>
        <dbReference type="PROSITE-ProRule" id="PRU00023"/>
    </source>
</evidence>
<evidence type="ECO:0000256" key="2">
    <source>
        <dbReference type="ARBA" id="ARBA00022737"/>
    </source>
</evidence>
<dbReference type="PROSITE" id="PS50002">
    <property type="entry name" value="SH3"/>
    <property type="match status" value="1"/>
</dbReference>
<dbReference type="InterPro" id="IPR036028">
    <property type="entry name" value="SH3-like_dom_sf"/>
</dbReference>
<dbReference type="PANTHER" id="PTHR24174">
    <property type="entry name" value="ANKYRIN REPEAT AND STERILE ALPHA MOTIF DOMAIN-CONTAINING PROTEIN 1"/>
    <property type="match status" value="1"/>
</dbReference>
<reference evidence="8" key="1">
    <citation type="submission" date="2017-02" db="UniProtKB">
        <authorList>
            <consortium name="WormBaseParasite"/>
        </authorList>
    </citation>
    <scope>IDENTIFICATION</scope>
</reference>
<feature type="repeat" description="ANK" evidence="4">
    <location>
        <begin position="217"/>
        <end position="249"/>
    </location>
</feature>
<keyword evidence="2" id="KW-0677">Repeat</keyword>
<protein>
    <submittedName>
        <fullName evidence="8">SH3 domain-containing protein</fullName>
    </submittedName>
</protein>
<dbReference type="Proteomes" id="UP000046393">
    <property type="component" value="Unplaced"/>
</dbReference>
<feature type="repeat" description="ANK" evidence="4">
    <location>
        <begin position="63"/>
        <end position="95"/>
    </location>
</feature>
<dbReference type="PROSITE" id="PS50297">
    <property type="entry name" value="ANK_REP_REGION"/>
    <property type="match status" value="2"/>
</dbReference>
<accession>A0A0N5ADC3</accession>
<dbReference type="SUPFAM" id="SSF48403">
    <property type="entry name" value="Ankyrin repeat"/>
    <property type="match status" value="1"/>
</dbReference>
<evidence type="ECO:0000256" key="1">
    <source>
        <dbReference type="ARBA" id="ARBA00022443"/>
    </source>
</evidence>
<evidence type="ECO:0000313" key="7">
    <source>
        <dbReference type="Proteomes" id="UP000046393"/>
    </source>
</evidence>
<dbReference type="Pfam" id="PF12796">
    <property type="entry name" value="Ank_2"/>
    <property type="match status" value="2"/>
</dbReference>
<proteinExistence type="predicted"/>
<dbReference type="STRING" id="451379.A0A0N5ADC3"/>